<sequence>MADSAHGIDPSTLDEADLVRELAHLHETRHETFLHGSGDALSAHTGRTAALEQEYLRRHPERDVDLGRTREGARSRD</sequence>
<feature type="compositionally biased region" description="Basic and acidic residues" evidence="1">
    <location>
        <begin position="54"/>
        <end position="77"/>
    </location>
</feature>
<accession>A0A3A3ZF98</accession>
<dbReference type="OrthoDB" id="4859584at2"/>
<name>A0A3A3ZF98_9ACTN</name>
<dbReference type="Proteomes" id="UP000265614">
    <property type="component" value="Unassembled WGS sequence"/>
</dbReference>
<comment type="caution">
    <text evidence="2">The sequence shown here is derived from an EMBL/GenBank/DDBJ whole genome shotgun (WGS) entry which is preliminary data.</text>
</comment>
<gene>
    <name evidence="2" type="ORF">D5H78_15865</name>
</gene>
<feature type="region of interest" description="Disordered" evidence="1">
    <location>
        <begin position="53"/>
        <end position="77"/>
    </location>
</feature>
<dbReference type="RefSeq" id="WP_119951468.1">
    <property type="nucleotide sequence ID" value="NZ_QZEZ01000008.1"/>
</dbReference>
<evidence type="ECO:0000256" key="1">
    <source>
        <dbReference type="SAM" id="MobiDB-lite"/>
    </source>
</evidence>
<evidence type="ECO:0000313" key="3">
    <source>
        <dbReference type="Proteomes" id="UP000265614"/>
    </source>
</evidence>
<keyword evidence="3" id="KW-1185">Reference proteome</keyword>
<evidence type="ECO:0000313" key="2">
    <source>
        <dbReference type="EMBL" id="RJK93797.1"/>
    </source>
</evidence>
<protein>
    <submittedName>
        <fullName evidence="2">Uncharacterized protein</fullName>
    </submittedName>
</protein>
<organism evidence="2 3">
    <name type="scientific">Vallicoccus soli</name>
    <dbReference type="NCBI Taxonomy" id="2339232"/>
    <lineage>
        <taxon>Bacteria</taxon>
        <taxon>Bacillati</taxon>
        <taxon>Actinomycetota</taxon>
        <taxon>Actinomycetes</taxon>
        <taxon>Motilibacterales</taxon>
        <taxon>Vallicoccaceae</taxon>
        <taxon>Vallicoccus</taxon>
    </lineage>
</organism>
<dbReference type="InterPro" id="IPR046156">
    <property type="entry name" value="DUF6158"/>
</dbReference>
<dbReference type="EMBL" id="QZEZ01000008">
    <property type="protein sequence ID" value="RJK93797.1"/>
    <property type="molecule type" value="Genomic_DNA"/>
</dbReference>
<reference evidence="2 3" key="1">
    <citation type="submission" date="2018-09" db="EMBL/GenBank/DDBJ databases">
        <title>YIM 75000 draft genome.</title>
        <authorList>
            <person name="Tang S."/>
            <person name="Feng Y."/>
        </authorList>
    </citation>
    <scope>NUCLEOTIDE SEQUENCE [LARGE SCALE GENOMIC DNA]</scope>
    <source>
        <strain evidence="2 3">YIM 75000</strain>
    </source>
</reference>
<proteinExistence type="predicted"/>
<dbReference type="Pfam" id="PF19655">
    <property type="entry name" value="DUF6158"/>
    <property type="match status" value="1"/>
</dbReference>
<dbReference type="AlphaFoldDB" id="A0A3A3ZF98"/>